<evidence type="ECO:0000259" key="2">
    <source>
        <dbReference type="SMART" id="SM00483"/>
    </source>
</evidence>
<dbReference type="InterPro" id="IPR016195">
    <property type="entry name" value="Pol/histidinol_Pase-like"/>
</dbReference>
<dbReference type="SMART" id="SM00483">
    <property type="entry name" value="POLXc"/>
    <property type="match status" value="1"/>
</dbReference>
<dbReference type="InterPro" id="IPR050243">
    <property type="entry name" value="PHP_phosphatase"/>
</dbReference>
<dbReference type="InterPro" id="IPR004013">
    <property type="entry name" value="PHP_dom"/>
</dbReference>
<dbReference type="InterPro" id="IPR027421">
    <property type="entry name" value="DNA_pol_lamdba_lyase_dom_sf"/>
</dbReference>
<comment type="caution">
    <text evidence="3">The sequence shown here is derived from an EMBL/GenBank/DDBJ whole genome shotgun (WGS) entry which is preliminary data.</text>
</comment>
<dbReference type="Pfam" id="PF14520">
    <property type="entry name" value="HHH_5"/>
    <property type="match status" value="1"/>
</dbReference>
<dbReference type="InterPro" id="IPR010996">
    <property type="entry name" value="HHH_MUS81"/>
</dbReference>
<dbReference type="GO" id="GO:0008270">
    <property type="term" value="F:zinc ion binding"/>
    <property type="evidence" value="ECO:0007669"/>
    <property type="project" value="TreeGrafter"/>
</dbReference>
<dbReference type="Gene3D" id="1.10.150.20">
    <property type="entry name" value="5' to 3' exonuclease, C-terminal subdomain"/>
    <property type="match status" value="1"/>
</dbReference>
<evidence type="ECO:0000259" key="1">
    <source>
        <dbReference type="SMART" id="SM00481"/>
    </source>
</evidence>
<evidence type="ECO:0000313" key="4">
    <source>
        <dbReference type="Proteomes" id="UP000295741"/>
    </source>
</evidence>
<dbReference type="SUPFAM" id="SSF47802">
    <property type="entry name" value="DNA polymerase beta, N-terminal domain-like"/>
    <property type="match status" value="1"/>
</dbReference>
<dbReference type="InterPro" id="IPR047967">
    <property type="entry name" value="PolX_PHP"/>
</dbReference>
<dbReference type="OrthoDB" id="9808747at2"/>
<evidence type="ECO:0000313" key="3">
    <source>
        <dbReference type="EMBL" id="TDO28242.1"/>
    </source>
</evidence>
<feature type="domain" description="Polymerase/histidinol phosphatase N-terminal" evidence="1">
    <location>
        <begin position="320"/>
        <end position="399"/>
    </location>
</feature>
<dbReference type="GO" id="GO:0003677">
    <property type="term" value="F:DNA binding"/>
    <property type="evidence" value="ECO:0007669"/>
    <property type="project" value="InterPro"/>
</dbReference>
<name>A0A4R6IZC2_9BACT</name>
<dbReference type="InterPro" id="IPR002054">
    <property type="entry name" value="DNA-dir_DNA_pol_X"/>
</dbReference>
<dbReference type="Gene3D" id="3.20.20.140">
    <property type="entry name" value="Metal-dependent hydrolases"/>
    <property type="match status" value="1"/>
</dbReference>
<dbReference type="GO" id="GO:0003887">
    <property type="term" value="F:DNA-directed DNA polymerase activity"/>
    <property type="evidence" value="ECO:0007669"/>
    <property type="project" value="InterPro"/>
</dbReference>
<dbReference type="GO" id="GO:0005829">
    <property type="term" value="C:cytosol"/>
    <property type="evidence" value="ECO:0007669"/>
    <property type="project" value="TreeGrafter"/>
</dbReference>
<organism evidence="3 4">
    <name type="scientific">Sediminibacterium goheungense</name>
    <dbReference type="NCBI Taxonomy" id="1086393"/>
    <lineage>
        <taxon>Bacteria</taxon>
        <taxon>Pseudomonadati</taxon>
        <taxon>Bacteroidota</taxon>
        <taxon>Chitinophagia</taxon>
        <taxon>Chitinophagales</taxon>
        <taxon>Chitinophagaceae</taxon>
        <taxon>Sediminibacterium</taxon>
    </lineage>
</organism>
<keyword evidence="4" id="KW-1185">Reference proteome</keyword>
<dbReference type="SMART" id="SM00481">
    <property type="entry name" value="POLIIIAc"/>
    <property type="match status" value="1"/>
</dbReference>
<dbReference type="CDD" id="cd07436">
    <property type="entry name" value="PHP_PolX"/>
    <property type="match status" value="1"/>
</dbReference>
<dbReference type="FunFam" id="3.20.20.140:FF:000047">
    <property type="entry name" value="PHP domain-containing protein"/>
    <property type="match status" value="1"/>
</dbReference>
<dbReference type="RefSeq" id="WP_133472797.1">
    <property type="nucleotide sequence ID" value="NZ_SNWP01000010.1"/>
</dbReference>
<dbReference type="Pfam" id="PF02811">
    <property type="entry name" value="PHP"/>
    <property type="match status" value="1"/>
</dbReference>
<dbReference type="Pfam" id="PF14716">
    <property type="entry name" value="HHH_8"/>
    <property type="match status" value="1"/>
</dbReference>
<dbReference type="AlphaFoldDB" id="A0A4R6IZC2"/>
<dbReference type="InterPro" id="IPR003141">
    <property type="entry name" value="Pol/His_phosphatase_N"/>
</dbReference>
<dbReference type="PANTHER" id="PTHR36928:SF1">
    <property type="entry name" value="PHOSPHATASE YCDX-RELATED"/>
    <property type="match status" value="1"/>
</dbReference>
<protein>
    <submittedName>
        <fullName evidence="3">DNA polymerase (Family 10)</fullName>
    </submittedName>
</protein>
<accession>A0A4R6IZC2</accession>
<dbReference type="InterPro" id="IPR022311">
    <property type="entry name" value="PolX-like"/>
</dbReference>
<dbReference type="Proteomes" id="UP000295741">
    <property type="component" value="Unassembled WGS sequence"/>
</dbReference>
<proteinExistence type="predicted"/>
<dbReference type="GO" id="GO:0042578">
    <property type="term" value="F:phosphoric ester hydrolase activity"/>
    <property type="evidence" value="ECO:0007669"/>
    <property type="project" value="TreeGrafter"/>
</dbReference>
<reference evidence="3 4" key="1">
    <citation type="submission" date="2019-03" db="EMBL/GenBank/DDBJ databases">
        <title>Genomic Encyclopedia of Archaeal and Bacterial Type Strains, Phase II (KMG-II): from individual species to whole genera.</title>
        <authorList>
            <person name="Goeker M."/>
        </authorList>
    </citation>
    <scope>NUCLEOTIDE SEQUENCE [LARGE SCALE GENOMIC DNA]</scope>
    <source>
        <strain evidence="3 4">DSM 28323</strain>
    </source>
</reference>
<sequence length="557" mass="63231">MTNEAIAGNFSLLSKLMDIHGDNAFKAKSYASAAFSIDKLPVELSTMPHDKIFIQKGIGESTGKRIIEQLETGRLAVLDEYISKTPEGIIEMLHIKGLGPKKIATIWKELEIETLGELLYACNENRLTLYKGFGEKTQNNIRESIEFYFGSLGSYLFQQMEDFAQKASEKLQESFPGTLFLSTGSYRKQDEIVHILEWVTNCSTDQLTRFFTAQQFELIRVTEDYVAVKSVDNVSLGFYCTHTDQCFSKLFETSCSEVFLNAWKTYFGWHPEKAYPSEEALFEEAGITYIPPYLREKEGIIEEARKNQLPVVIQSTDIKGIIHSHSKWSDGSNTLEEMAAAAIERGFEYLVISDHSRSAFYASGLDIDRVYAQHQQIEELNAKLAPFRIYKSIESDILNDGSLDYPDEVLADFDLVIASIHSNLKMPEEKAMMRLINAIENPFTSILGHMTGRLLLSRNGYPVDHARIIDACAANDVVIELNAHPRRLDIDWRWIDRALEKGVLISIDPDAHHIEGYDDCRYGVMAAQKAGLTKENNLSSFSREDFEDFLVQQHAKR</sequence>
<dbReference type="PANTHER" id="PTHR36928">
    <property type="entry name" value="PHOSPHATASE YCDX-RELATED"/>
    <property type="match status" value="1"/>
</dbReference>
<dbReference type="EMBL" id="SNWP01000010">
    <property type="protein sequence ID" value="TDO28242.1"/>
    <property type="molecule type" value="Genomic_DNA"/>
</dbReference>
<gene>
    <name evidence="3" type="ORF">BC659_0305</name>
</gene>
<dbReference type="SUPFAM" id="SSF89550">
    <property type="entry name" value="PHP domain-like"/>
    <property type="match status" value="1"/>
</dbReference>
<dbReference type="PIRSF" id="PIRSF005047">
    <property type="entry name" value="UCP005047_YshC"/>
    <property type="match status" value="1"/>
</dbReference>
<feature type="domain" description="DNA-directed DNA polymerase X" evidence="2">
    <location>
        <begin position="1"/>
        <end position="296"/>
    </location>
</feature>
<dbReference type="Gene3D" id="1.10.150.110">
    <property type="entry name" value="DNA polymerase beta, N-terminal domain-like"/>
    <property type="match status" value="1"/>
</dbReference>